<organism evidence="13 14">
    <name type="scientific">Deinococcus deserti (strain DSM 17065 / CIP 109153 / LMG 22923 / VCD115)</name>
    <dbReference type="NCBI Taxonomy" id="546414"/>
    <lineage>
        <taxon>Bacteria</taxon>
        <taxon>Thermotogati</taxon>
        <taxon>Deinococcota</taxon>
        <taxon>Deinococci</taxon>
        <taxon>Deinococcales</taxon>
        <taxon>Deinococcaceae</taxon>
        <taxon>Deinococcus</taxon>
    </lineage>
</organism>
<dbReference type="GO" id="GO:0004789">
    <property type="term" value="F:thiamine-phosphate diphosphorylase activity"/>
    <property type="evidence" value="ECO:0007669"/>
    <property type="project" value="UniProtKB-UniRule"/>
</dbReference>
<dbReference type="HOGENOM" id="CLU_018272_3_0_0"/>
<dbReference type="GO" id="GO:0009229">
    <property type="term" value="P:thiamine diphosphate biosynthetic process"/>
    <property type="evidence" value="ECO:0007669"/>
    <property type="project" value="UniProtKB-UniRule"/>
</dbReference>
<dbReference type="GO" id="GO:0005737">
    <property type="term" value="C:cytoplasm"/>
    <property type="evidence" value="ECO:0007669"/>
    <property type="project" value="TreeGrafter"/>
</dbReference>
<gene>
    <name evidence="9 13" type="primary">thiE</name>
    <name evidence="13" type="ordered locus">Deide_04520</name>
</gene>
<feature type="binding site" evidence="9">
    <location>
        <position position="175"/>
    </location>
    <ligand>
        <name>2-[(2R,5Z)-2-carboxy-4-methylthiazol-5(2H)-ylidene]ethyl phosphate</name>
        <dbReference type="ChEBI" id="CHEBI:62899"/>
    </ligand>
</feature>
<comment type="function">
    <text evidence="9">Condenses 4-methyl-5-(beta-hydroxyethyl)thiazole monophosphate (THZ-P) and 2-methyl-4-amino-5-hydroxymethyl pyrimidine pyrophosphate (HMP-PP) to form thiamine monophosphate (TMP).</text>
</comment>
<dbReference type="NCBIfam" id="TIGR00693">
    <property type="entry name" value="thiE"/>
    <property type="match status" value="1"/>
</dbReference>
<dbReference type="RefSeq" id="WP_012692404.1">
    <property type="nucleotide sequence ID" value="NC_012526.1"/>
</dbReference>
<sequence>MTRPLGRLYLVATPRPGQSEDDFVARVEAALDGGVDTLQLRCKADSPAYGEARAVIRLAGRLRDLAHARGVPLFMNDRVDIAAASGADGVHLGQEDLPLSWARALAPGVQVGLSTHAPAQAAAAVAQRPAYFAVGPVHTTPTKPGREATGLEYVRHVAATHGEAQTGIPWYAIGGVDLGNVQDVLAAGATRIAVVRAVLDAPDPARAAAALCSALAAPAVQEVAACR</sequence>
<feature type="binding site" evidence="9">
    <location>
        <position position="96"/>
    </location>
    <ligand>
        <name>Mg(2+)</name>
        <dbReference type="ChEBI" id="CHEBI:18420"/>
    </ligand>
</feature>
<feature type="binding site" evidence="9">
    <location>
        <position position="77"/>
    </location>
    <ligand>
        <name>Mg(2+)</name>
        <dbReference type="ChEBI" id="CHEBI:18420"/>
    </ligand>
</feature>
<dbReference type="KEGG" id="ddr:Deide_04520"/>
<comment type="catalytic activity">
    <reaction evidence="6 9 10">
        <text>4-methyl-5-(2-phosphooxyethyl)-thiazole + 4-amino-2-methyl-5-(diphosphooxymethyl)pyrimidine + H(+) = thiamine phosphate + diphosphate</text>
        <dbReference type="Rhea" id="RHEA:22328"/>
        <dbReference type="ChEBI" id="CHEBI:15378"/>
        <dbReference type="ChEBI" id="CHEBI:33019"/>
        <dbReference type="ChEBI" id="CHEBI:37575"/>
        <dbReference type="ChEBI" id="CHEBI:57841"/>
        <dbReference type="ChEBI" id="CHEBI:58296"/>
        <dbReference type="EC" id="2.5.1.3"/>
    </reaction>
</comment>
<dbReference type="InterPro" id="IPR022998">
    <property type="entry name" value="ThiamineP_synth_TenI"/>
</dbReference>
<dbReference type="Gene3D" id="3.20.20.70">
    <property type="entry name" value="Aldolase class I"/>
    <property type="match status" value="1"/>
</dbReference>
<feature type="binding site" evidence="9">
    <location>
        <begin position="39"/>
        <end position="43"/>
    </location>
    <ligand>
        <name>4-amino-2-methyl-5-(diphosphooxymethyl)pyrimidine</name>
        <dbReference type="ChEBI" id="CHEBI:57841"/>
    </ligand>
</feature>
<keyword evidence="5 9" id="KW-0784">Thiamine biosynthesis</keyword>
<dbReference type="STRING" id="546414.Deide_04520"/>
<evidence type="ECO:0000256" key="3">
    <source>
        <dbReference type="ARBA" id="ARBA00022723"/>
    </source>
</evidence>
<keyword evidence="2 9" id="KW-0808">Transferase</keyword>
<comment type="similarity">
    <text evidence="9 10">Belongs to the thiamine-phosphate synthase family.</text>
</comment>
<feature type="binding site" evidence="9">
    <location>
        <begin position="140"/>
        <end position="142"/>
    </location>
    <ligand>
        <name>2-[(2R,5Z)-2-carboxy-4-methylthiazol-5(2H)-ylidene]ethyl phosphate</name>
        <dbReference type="ChEBI" id="CHEBI:62899"/>
    </ligand>
</feature>
<dbReference type="OrthoDB" id="9812206at2"/>
<dbReference type="AlphaFoldDB" id="C1D029"/>
<keyword evidence="3 9" id="KW-0479">Metal-binding</keyword>
<evidence type="ECO:0000259" key="12">
    <source>
        <dbReference type="Pfam" id="PF02581"/>
    </source>
</evidence>
<dbReference type="InterPro" id="IPR034291">
    <property type="entry name" value="TMP_synthase"/>
</dbReference>
<evidence type="ECO:0000256" key="10">
    <source>
        <dbReference type="RuleBase" id="RU003826"/>
    </source>
</evidence>
<dbReference type="UniPathway" id="UPA00060">
    <property type="reaction ID" value="UER00141"/>
</dbReference>
<dbReference type="EMBL" id="CP001114">
    <property type="protein sequence ID" value="ACO45281.1"/>
    <property type="molecule type" value="Genomic_DNA"/>
</dbReference>
<dbReference type="EC" id="2.5.1.3" evidence="9"/>
<feature type="binding site" evidence="9">
    <location>
        <position position="114"/>
    </location>
    <ligand>
        <name>4-amino-2-methyl-5-(diphosphooxymethyl)pyrimidine</name>
        <dbReference type="ChEBI" id="CHEBI:57841"/>
    </ligand>
</feature>
<keyword evidence="4 9" id="KW-0460">Magnesium</keyword>
<comment type="catalytic activity">
    <reaction evidence="7 9 10">
        <text>2-(2-carboxy-4-methylthiazol-5-yl)ethyl phosphate + 4-amino-2-methyl-5-(diphosphooxymethyl)pyrimidine + 2 H(+) = thiamine phosphate + CO2 + diphosphate</text>
        <dbReference type="Rhea" id="RHEA:47848"/>
        <dbReference type="ChEBI" id="CHEBI:15378"/>
        <dbReference type="ChEBI" id="CHEBI:16526"/>
        <dbReference type="ChEBI" id="CHEBI:33019"/>
        <dbReference type="ChEBI" id="CHEBI:37575"/>
        <dbReference type="ChEBI" id="CHEBI:57841"/>
        <dbReference type="ChEBI" id="CHEBI:62890"/>
        <dbReference type="EC" id="2.5.1.3"/>
    </reaction>
</comment>
<evidence type="ECO:0000256" key="4">
    <source>
        <dbReference type="ARBA" id="ARBA00022842"/>
    </source>
</evidence>
<dbReference type="Proteomes" id="UP000002208">
    <property type="component" value="Chromosome"/>
</dbReference>
<name>C1D029_DEIDV</name>
<dbReference type="GO" id="GO:0000287">
    <property type="term" value="F:magnesium ion binding"/>
    <property type="evidence" value="ECO:0007669"/>
    <property type="project" value="UniProtKB-UniRule"/>
</dbReference>
<evidence type="ECO:0000256" key="1">
    <source>
        <dbReference type="ARBA" id="ARBA00005165"/>
    </source>
</evidence>
<dbReference type="PaxDb" id="546414-Deide_04520"/>
<dbReference type="GO" id="GO:0009228">
    <property type="term" value="P:thiamine biosynthetic process"/>
    <property type="evidence" value="ECO:0007669"/>
    <property type="project" value="UniProtKB-KW"/>
</dbReference>
<comment type="catalytic activity">
    <reaction evidence="8 9 10">
        <text>2-[(2R,5Z)-2-carboxy-4-methylthiazol-5(2H)-ylidene]ethyl phosphate + 4-amino-2-methyl-5-(diphosphooxymethyl)pyrimidine + 2 H(+) = thiamine phosphate + CO2 + diphosphate</text>
        <dbReference type="Rhea" id="RHEA:47844"/>
        <dbReference type="ChEBI" id="CHEBI:15378"/>
        <dbReference type="ChEBI" id="CHEBI:16526"/>
        <dbReference type="ChEBI" id="CHEBI:33019"/>
        <dbReference type="ChEBI" id="CHEBI:37575"/>
        <dbReference type="ChEBI" id="CHEBI:57841"/>
        <dbReference type="ChEBI" id="CHEBI:62899"/>
        <dbReference type="EC" id="2.5.1.3"/>
    </reaction>
</comment>
<keyword evidence="14" id="KW-1185">Reference proteome</keyword>
<feature type="binding site" evidence="9">
    <location>
        <position position="76"/>
    </location>
    <ligand>
        <name>4-amino-2-methyl-5-(diphosphooxymethyl)pyrimidine</name>
        <dbReference type="ChEBI" id="CHEBI:57841"/>
    </ligand>
</feature>
<dbReference type="HAMAP" id="MF_00097">
    <property type="entry name" value="TMP_synthase"/>
    <property type="match status" value="1"/>
</dbReference>
<protein>
    <recommendedName>
        <fullName evidence="9">Thiamine-phosphate synthase</fullName>
        <shortName evidence="9">TP synthase</shortName>
        <shortName evidence="9">TPS</shortName>
        <ecNumber evidence="9">2.5.1.3</ecNumber>
    </recommendedName>
    <alternativeName>
        <fullName evidence="9">Thiamine-phosphate pyrophosphorylase</fullName>
        <shortName evidence="9">TMP pyrophosphorylase</shortName>
        <shortName evidence="9">TMP-PPase</shortName>
    </alternativeName>
</protein>
<feature type="binding site" evidence="9">
    <location>
        <position position="143"/>
    </location>
    <ligand>
        <name>4-amino-2-methyl-5-(diphosphooxymethyl)pyrimidine</name>
        <dbReference type="ChEBI" id="CHEBI:57841"/>
    </ligand>
</feature>
<evidence type="ECO:0000313" key="14">
    <source>
        <dbReference type="Proteomes" id="UP000002208"/>
    </source>
</evidence>
<proteinExistence type="inferred from homology"/>
<dbReference type="eggNOG" id="COG0352">
    <property type="taxonomic scope" value="Bacteria"/>
</dbReference>
<accession>C1D029</accession>
<dbReference type="SUPFAM" id="SSF51391">
    <property type="entry name" value="Thiamin phosphate synthase"/>
    <property type="match status" value="1"/>
</dbReference>
<evidence type="ECO:0000313" key="13">
    <source>
        <dbReference type="EMBL" id="ACO45281.1"/>
    </source>
</evidence>
<reference evidence="13 14" key="1">
    <citation type="journal article" date="2009" name="PLoS Genet.">
        <title>Alliance of proteomics and genomics to unravel the specificities of Sahara bacterium Deinococcus deserti.</title>
        <authorList>
            <person name="de Groot A."/>
            <person name="Dulermo R."/>
            <person name="Ortet P."/>
            <person name="Blanchard L."/>
            <person name="Guerin P."/>
            <person name="Fernandez B."/>
            <person name="Vacherie B."/>
            <person name="Dossat C."/>
            <person name="Jolivet E."/>
            <person name="Siguier P."/>
            <person name="Chandler M."/>
            <person name="Barakat M."/>
            <person name="Dedieu A."/>
            <person name="Barbe V."/>
            <person name="Heulin T."/>
            <person name="Sommer S."/>
            <person name="Achouak W."/>
            <person name="Armengaud J."/>
        </authorList>
    </citation>
    <scope>NUCLEOTIDE SEQUENCE [LARGE SCALE GENOMIC DNA]</scope>
    <source>
        <strain evidence="14">DSM 17065 / CIP 109153 / LMG 22923 / VCD115</strain>
    </source>
</reference>
<comment type="pathway">
    <text evidence="1 9 11">Cofactor biosynthesis; thiamine diphosphate biosynthesis; thiamine phosphate from 4-amino-2-methyl-5-diphosphomethylpyrimidine and 4-methyl-5-(2-phosphoethyl)-thiazole: step 1/1.</text>
</comment>
<evidence type="ECO:0000256" key="2">
    <source>
        <dbReference type="ARBA" id="ARBA00022679"/>
    </source>
</evidence>
<dbReference type="Pfam" id="PF02581">
    <property type="entry name" value="TMP-TENI"/>
    <property type="match status" value="1"/>
</dbReference>
<evidence type="ECO:0000256" key="9">
    <source>
        <dbReference type="HAMAP-Rule" id="MF_00097"/>
    </source>
</evidence>
<dbReference type="CDD" id="cd00564">
    <property type="entry name" value="TMP_TenI"/>
    <property type="match status" value="1"/>
</dbReference>
<comment type="caution">
    <text evidence="9">Lacks conserved residue(s) required for the propagation of feature annotation.</text>
</comment>
<evidence type="ECO:0000256" key="7">
    <source>
        <dbReference type="ARBA" id="ARBA00047851"/>
    </source>
</evidence>
<evidence type="ECO:0000256" key="11">
    <source>
        <dbReference type="RuleBase" id="RU004253"/>
    </source>
</evidence>
<dbReference type="InterPro" id="IPR036206">
    <property type="entry name" value="ThiamineP_synth_sf"/>
</dbReference>
<evidence type="ECO:0000256" key="5">
    <source>
        <dbReference type="ARBA" id="ARBA00022977"/>
    </source>
</evidence>
<evidence type="ECO:0000256" key="8">
    <source>
        <dbReference type="ARBA" id="ARBA00047883"/>
    </source>
</evidence>
<dbReference type="PANTHER" id="PTHR20857">
    <property type="entry name" value="THIAMINE-PHOSPHATE PYROPHOSPHORYLASE"/>
    <property type="match status" value="1"/>
</dbReference>
<dbReference type="InterPro" id="IPR013785">
    <property type="entry name" value="Aldolase_TIM"/>
</dbReference>
<evidence type="ECO:0000256" key="6">
    <source>
        <dbReference type="ARBA" id="ARBA00047334"/>
    </source>
</evidence>
<feature type="domain" description="Thiamine phosphate synthase/TenI" evidence="12">
    <location>
        <begin position="8"/>
        <end position="198"/>
    </location>
</feature>
<dbReference type="PANTHER" id="PTHR20857:SF15">
    <property type="entry name" value="THIAMINE-PHOSPHATE SYNTHASE"/>
    <property type="match status" value="1"/>
</dbReference>
<comment type="cofactor">
    <cofactor evidence="9">
        <name>Mg(2+)</name>
        <dbReference type="ChEBI" id="CHEBI:18420"/>
    </cofactor>
    <text evidence="9">Binds 1 Mg(2+) ion per subunit.</text>
</comment>